<evidence type="ECO:0000313" key="7">
    <source>
        <dbReference type="Proteomes" id="UP000014400"/>
    </source>
</evidence>
<dbReference type="InterPro" id="IPR001451">
    <property type="entry name" value="Hexapep"/>
</dbReference>
<dbReference type="AlphaFoldDB" id="S3BFH2"/>
<comment type="caution">
    <text evidence="6">The sequence shown here is derived from an EMBL/GenBank/DDBJ whole genome shotgun (WGS) entry which is preliminary data.</text>
</comment>
<dbReference type="PATRIC" id="fig|1203554.3.peg.1264"/>
<dbReference type="Gene3D" id="2.160.10.10">
    <property type="entry name" value="Hexapeptide repeat proteins"/>
    <property type="match status" value="1"/>
</dbReference>
<dbReference type="Proteomes" id="UP000014400">
    <property type="component" value="Unassembled WGS sequence"/>
</dbReference>
<keyword evidence="3" id="KW-0677">Repeat</keyword>
<dbReference type="FunFam" id="2.160.10.10:FF:000037">
    <property type="entry name" value="Streptogramin A acetyltransferase"/>
    <property type="match status" value="1"/>
</dbReference>
<evidence type="ECO:0000256" key="2">
    <source>
        <dbReference type="ARBA" id="ARBA00022679"/>
    </source>
</evidence>
<dbReference type="InterPro" id="IPR050179">
    <property type="entry name" value="Trans_hexapeptide_repeat"/>
</dbReference>
<keyword evidence="4" id="KW-0046">Antibiotic resistance</keyword>
<dbReference type="Pfam" id="PF00132">
    <property type="entry name" value="Hexapep"/>
    <property type="match status" value="1"/>
</dbReference>
<dbReference type="PROSITE" id="PS00101">
    <property type="entry name" value="HEXAPEP_TRANSFERASES"/>
    <property type="match status" value="1"/>
</dbReference>
<dbReference type="SUPFAM" id="SSF51161">
    <property type="entry name" value="Trimeric LpxA-like enzymes"/>
    <property type="match status" value="1"/>
</dbReference>
<gene>
    <name evidence="6" type="ORF">HMPREF1476_01213</name>
</gene>
<name>S3BFH2_9BURK</name>
<proteinExistence type="inferred from homology"/>
<dbReference type="HOGENOM" id="CLU_051638_5_3_4"/>
<dbReference type="CDD" id="cd03349">
    <property type="entry name" value="LbH_XAT"/>
    <property type="match status" value="1"/>
</dbReference>
<evidence type="ECO:0000256" key="1">
    <source>
        <dbReference type="ARBA" id="ARBA00007274"/>
    </source>
</evidence>
<dbReference type="STRING" id="1203554.HMPREF1476_01213"/>
<reference evidence="6 7" key="1">
    <citation type="submission" date="2013-04" db="EMBL/GenBank/DDBJ databases">
        <title>The Genome Sequence of Sutterella wadsworthensis HGA0223.</title>
        <authorList>
            <consortium name="The Broad Institute Genomics Platform"/>
            <person name="Earl A."/>
            <person name="Ward D."/>
            <person name="Feldgarden M."/>
            <person name="Gevers D."/>
            <person name="Schmidt T.M."/>
            <person name="Dover J."/>
            <person name="Dai D."/>
            <person name="Walker B."/>
            <person name="Young S."/>
            <person name="Zeng Q."/>
            <person name="Gargeya S."/>
            <person name="Fitzgerald M."/>
            <person name="Haas B."/>
            <person name="Abouelleil A."/>
            <person name="Allen A.W."/>
            <person name="Alvarado L."/>
            <person name="Arachchi H.M."/>
            <person name="Berlin A.M."/>
            <person name="Chapman S.B."/>
            <person name="Gainer-Dewar J."/>
            <person name="Goldberg J."/>
            <person name="Griggs A."/>
            <person name="Gujja S."/>
            <person name="Hansen M."/>
            <person name="Howarth C."/>
            <person name="Imamovic A."/>
            <person name="Ireland A."/>
            <person name="Larimer J."/>
            <person name="McCowan C."/>
            <person name="Murphy C."/>
            <person name="Pearson M."/>
            <person name="Poon T.W."/>
            <person name="Priest M."/>
            <person name="Roberts A."/>
            <person name="Saif S."/>
            <person name="Shea T."/>
            <person name="Sisk P."/>
            <person name="Sykes S."/>
            <person name="Wortman J."/>
            <person name="Nusbaum C."/>
            <person name="Birren B."/>
        </authorList>
    </citation>
    <scope>NUCLEOTIDE SEQUENCE [LARGE SCALE GENOMIC DNA]</scope>
    <source>
        <strain evidence="6 7">HGA0223</strain>
    </source>
</reference>
<keyword evidence="7" id="KW-1185">Reference proteome</keyword>
<dbReference type="eggNOG" id="COG0110">
    <property type="taxonomic scope" value="Bacteria"/>
</dbReference>
<dbReference type="InterPro" id="IPR018357">
    <property type="entry name" value="Hexapep_transf_CS"/>
</dbReference>
<keyword evidence="2" id="KW-0808">Transferase</keyword>
<dbReference type="EMBL" id="ATCF01000017">
    <property type="protein sequence ID" value="EPD99176.1"/>
    <property type="molecule type" value="Genomic_DNA"/>
</dbReference>
<comment type="similarity">
    <text evidence="1">Belongs to the transferase hexapeptide repeat family.</text>
</comment>
<organism evidence="6 7">
    <name type="scientific">Sutterella wadsworthensis HGA0223</name>
    <dbReference type="NCBI Taxonomy" id="1203554"/>
    <lineage>
        <taxon>Bacteria</taxon>
        <taxon>Pseudomonadati</taxon>
        <taxon>Pseudomonadota</taxon>
        <taxon>Betaproteobacteria</taxon>
        <taxon>Burkholderiales</taxon>
        <taxon>Sutterellaceae</taxon>
        <taxon>Sutterella</taxon>
    </lineage>
</organism>
<protein>
    <recommendedName>
        <fullName evidence="8">Chloramphenicol acetyltransferase</fullName>
    </recommendedName>
</protein>
<sequence>MSTFSIMGPHNTDLPDPFDIFPIDDTAVCFIKNVVTTPNVEVGEYTYYEDDENPTEFDRKNVLYNRPEFGDKLIIGKFCAIGANTKFIMGAANHSVSTVSTYPFSLFGGKWAKAARSTYDLTPHKGNTIIGNDVWIGRRSVIMPGVKIGDGAIIAASAVVTKDVPPYTVVGGNPAEFIRRRFNDRLTAMLLELKWWDFKPDALIKVLPVLTDPDLEKVEREVEALLKSRR</sequence>
<dbReference type="GO" id="GO:0046677">
    <property type="term" value="P:response to antibiotic"/>
    <property type="evidence" value="ECO:0007669"/>
    <property type="project" value="UniProtKB-KW"/>
</dbReference>
<keyword evidence="5" id="KW-0012">Acyltransferase</keyword>
<evidence type="ECO:0000313" key="6">
    <source>
        <dbReference type="EMBL" id="EPD99176.1"/>
    </source>
</evidence>
<evidence type="ECO:0000256" key="4">
    <source>
        <dbReference type="ARBA" id="ARBA00023251"/>
    </source>
</evidence>
<dbReference type="PANTHER" id="PTHR43300:SF11">
    <property type="entry name" value="ACETYLTRANSFERASE RV3034C-RELATED"/>
    <property type="match status" value="1"/>
</dbReference>
<evidence type="ECO:0000256" key="5">
    <source>
        <dbReference type="ARBA" id="ARBA00023315"/>
    </source>
</evidence>
<dbReference type="PANTHER" id="PTHR43300">
    <property type="entry name" value="ACETYLTRANSFERASE"/>
    <property type="match status" value="1"/>
</dbReference>
<dbReference type="InterPro" id="IPR011004">
    <property type="entry name" value="Trimer_LpxA-like_sf"/>
</dbReference>
<evidence type="ECO:0008006" key="8">
    <source>
        <dbReference type="Google" id="ProtNLM"/>
    </source>
</evidence>
<dbReference type="GO" id="GO:0016746">
    <property type="term" value="F:acyltransferase activity"/>
    <property type="evidence" value="ECO:0007669"/>
    <property type="project" value="UniProtKB-KW"/>
</dbReference>
<accession>S3BFH2</accession>
<evidence type="ECO:0000256" key="3">
    <source>
        <dbReference type="ARBA" id="ARBA00022737"/>
    </source>
</evidence>